<name>A0A238UEM4_9FLAO</name>
<dbReference type="KEGG" id="tje:TJEJU_3813"/>
<accession>A0A238UEM4</accession>
<dbReference type="Proteomes" id="UP000215214">
    <property type="component" value="Chromosome TJEJU"/>
</dbReference>
<gene>
    <name evidence="1" type="ORF">TJEJU_3813</name>
</gene>
<evidence type="ECO:0000313" key="1">
    <source>
        <dbReference type="EMBL" id="SNR17446.1"/>
    </source>
</evidence>
<reference evidence="1 2" key="1">
    <citation type="submission" date="2017-07" db="EMBL/GenBank/DDBJ databases">
        <authorList>
            <person name="Sun Z.S."/>
            <person name="Albrecht U."/>
            <person name="Echele G."/>
            <person name="Lee C.C."/>
        </authorList>
    </citation>
    <scope>NUCLEOTIDE SEQUENCE [LARGE SCALE GENOMIC DNA]</scope>
    <source>
        <strain evidence="2">type strain: KCTC 22618</strain>
    </source>
</reference>
<dbReference type="EMBL" id="LT899436">
    <property type="protein sequence ID" value="SNR17446.1"/>
    <property type="molecule type" value="Genomic_DNA"/>
</dbReference>
<dbReference type="OrthoDB" id="732094at2"/>
<proteinExistence type="predicted"/>
<evidence type="ECO:0000313" key="2">
    <source>
        <dbReference type="Proteomes" id="UP000215214"/>
    </source>
</evidence>
<dbReference type="AlphaFoldDB" id="A0A238UEM4"/>
<dbReference type="RefSeq" id="WP_095074594.1">
    <property type="nucleotide sequence ID" value="NZ_LT899436.1"/>
</dbReference>
<keyword evidence="2" id="KW-1185">Reference proteome</keyword>
<protein>
    <submittedName>
        <fullName evidence="1">Uncharacterized protein</fullName>
    </submittedName>
</protein>
<sequence>MSLNAVISSFSTEDYTRFISFLSKKNKRTDVKNIQLFKLIYANELSSEEMCEALYSNGKKDAYHALRKRLYEALIEFLAALNLEEENSEKVAVIKYILVSRSFLQQQQYALGFKLLQKATKIAEEYQLYPYLNEIYHLRIQFSHENEKENLNELIEVFRRNKKQAALEEELNIVYAKVRAILHQISAKGEVVDFQKIVLKILHDQNIDINKTLSFKSLYQLLTIASISAFITKDYLEVESFMLDMYEFLKEKPNKEKERFYHIHVLYMIANTLFRTKQFEKSLSFLQLMDAEILKNKRKYERTFRLKYELLYTLNLNYMNNQNEAIERLEFILKKKHSDVVGTLDLHLSLVVFYFQKGAIKESYKLLSKLYHTDKWYLEKVGKEWVIKKSLIEILLLVELDNFDVFENRLSRFKRQYRTYIKEVGQERVLIFLKYVALYYDNPKEITSDKFFQTVENSFEWIGAKQEDIFVMSFYAWLKSKMVNKPIFEVTLDLIAQAQEL</sequence>
<organism evidence="1 2">
    <name type="scientific">Tenacibaculum jejuense</name>
    <dbReference type="NCBI Taxonomy" id="584609"/>
    <lineage>
        <taxon>Bacteria</taxon>
        <taxon>Pseudomonadati</taxon>
        <taxon>Bacteroidota</taxon>
        <taxon>Flavobacteriia</taxon>
        <taxon>Flavobacteriales</taxon>
        <taxon>Flavobacteriaceae</taxon>
        <taxon>Tenacibaculum</taxon>
    </lineage>
</organism>